<dbReference type="PANTHER" id="PTHR14490:SF5">
    <property type="entry name" value="PROTEIN KRI1 HOMOLOG"/>
    <property type="match status" value="1"/>
</dbReference>
<feature type="compositionally biased region" description="Basic residues" evidence="3">
    <location>
        <begin position="795"/>
        <end position="811"/>
    </location>
</feature>
<protein>
    <recommendedName>
        <fullName evidence="2">Protein KRI1 homolog</fullName>
    </recommendedName>
</protein>
<reference evidence="6" key="1">
    <citation type="submission" date="2025-08" db="UniProtKB">
        <authorList>
            <consortium name="RefSeq"/>
        </authorList>
    </citation>
    <scope>IDENTIFICATION</scope>
</reference>
<feature type="compositionally biased region" description="Basic and acidic residues" evidence="3">
    <location>
        <begin position="656"/>
        <end position="671"/>
    </location>
</feature>
<dbReference type="GO" id="GO:0000447">
    <property type="term" value="P:endonucleolytic cleavage in ITS1 to separate SSU-rRNA from 5.8S rRNA and LSU-rRNA from tricistronic rRNA transcript (SSU-rRNA, 5.8S rRNA, LSU-rRNA)"/>
    <property type="evidence" value="ECO:0007669"/>
    <property type="project" value="TreeGrafter"/>
</dbReference>
<proteinExistence type="inferred from homology"/>
<evidence type="ECO:0000313" key="5">
    <source>
        <dbReference type="Proteomes" id="UP000694867"/>
    </source>
</evidence>
<feature type="compositionally biased region" description="Polar residues" evidence="3">
    <location>
        <begin position="778"/>
        <end position="794"/>
    </location>
</feature>
<dbReference type="Pfam" id="PF05178">
    <property type="entry name" value="Kri1"/>
    <property type="match status" value="1"/>
</dbReference>
<sequence length="872" mass="100165">MADLFEGCSDDEVTLKVDNSYAKNYDAWRRKEELSKAKARYGSDLEGSSSDDEEEDDEASQWTSEHEKKFLKTLSAIKARDPKIYNKDEVIFPEVSTSQPKSADKSVETPKMTLKDYERQIMTSEGGRYADEDEDEQRRRDLFEETHQDRLAYDAEQREIRESLKKAAWGTAGDTDAQEDDQDDDDGVLLAKRESKSEQEQAKDDEEYVKWLKGETQRLSNKKDAKDLATLKQLWSAEGDGKLDDAEKFLRDYVLNKKYLTASEADCRFEVDFSDDEKDLAASTQFEQKYNFRFEDPDPEFIKRYPRTIEDSMRRRDTRRVDKKAEKKARKEQLKIQMREEVNRLKSFKKKEIVEKIEKLKSIAGSGDVAFNDADLEDDFDPDEHDKRMAALFSGYDNEAGEEDYPELGENEHEDLRWDNWDDYEAGEGSPAGEKESHRETQASKEKTSGDSEESAEDSAPGEDLNNEFEDESHEVPEASQASKETDIRDLDPDTHGDGIERNESGKLLVRGKKSAKLVLEDLLPTKTERKRKKSKFAEALSKHKPTFDPTKDESFEKYFNEYYKLDFEDVVAGVPTRFKYRQVIPNDFGLSTEEVLQSKDKELNKWCSLKKMVQYRSKDEEDKDLQVFSKRRDHLHLKKKILTSAYAPEEEKVDEEVRIAAGRDADEPVKKSKSRKNKKKKTSVEQVVDGIEEPDKLAAAGAPEDVAPRPERARKRKSNSIDPLSEANKKKKKRTSQASRGALVPSDQGTTAGASRNTDENEQQSEVMQQEAAVKSSDANEATDSTPWDQLTPKQKKNRRNAMIKKRKKMELKQKKSESVKSRKLKFKPLEDLQISDARMKAYGLNPKRIKGDLVYREDVSGENRLSASSP</sequence>
<feature type="compositionally biased region" description="Acidic residues" evidence="3">
    <location>
        <begin position="399"/>
        <end position="409"/>
    </location>
</feature>
<feature type="compositionally biased region" description="Basic and acidic residues" evidence="3">
    <location>
        <begin position="410"/>
        <end position="420"/>
    </location>
</feature>
<keyword evidence="5" id="KW-1185">Reference proteome</keyword>
<comment type="similarity">
    <text evidence="1">Belongs to the KRI1 family.</text>
</comment>
<dbReference type="GeneID" id="100906812"/>
<feature type="region of interest" description="Disordered" evidence="3">
    <location>
        <begin position="650"/>
        <end position="823"/>
    </location>
</feature>
<dbReference type="KEGG" id="goe:100906812"/>
<feature type="compositionally biased region" description="Basic and acidic residues" evidence="3">
    <location>
        <begin position="136"/>
        <end position="165"/>
    </location>
</feature>
<feature type="compositionally biased region" description="Acidic residues" evidence="3">
    <location>
        <begin position="176"/>
        <end position="187"/>
    </location>
</feature>
<dbReference type="GO" id="GO:0005730">
    <property type="term" value="C:nucleolus"/>
    <property type="evidence" value="ECO:0007669"/>
    <property type="project" value="TreeGrafter"/>
</dbReference>
<dbReference type="Proteomes" id="UP000694867">
    <property type="component" value="Unplaced"/>
</dbReference>
<dbReference type="Pfam" id="PF12936">
    <property type="entry name" value="Kri1_C"/>
    <property type="match status" value="1"/>
</dbReference>
<feature type="compositionally biased region" description="Acidic residues" evidence="3">
    <location>
        <begin position="451"/>
        <end position="473"/>
    </location>
</feature>
<feature type="compositionally biased region" description="Basic residues" evidence="3">
    <location>
        <begin position="672"/>
        <end position="682"/>
    </location>
</feature>
<feature type="compositionally biased region" description="Polar residues" evidence="3">
    <location>
        <begin position="748"/>
        <end position="757"/>
    </location>
</feature>
<dbReference type="RefSeq" id="XP_003747033.2">
    <property type="nucleotide sequence ID" value="XM_003746985.2"/>
</dbReference>
<feature type="region of interest" description="Disordered" evidence="3">
    <location>
        <begin position="88"/>
        <end position="205"/>
    </location>
</feature>
<feature type="region of interest" description="Disordered" evidence="3">
    <location>
        <begin position="39"/>
        <end position="66"/>
    </location>
</feature>
<evidence type="ECO:0000259" key="4">
    <source>
        <dbReference type="Pfam" id="PF12936"/>
    </source>
</evidence>
<evidence type="ECO:0000256" key="2">
    <source>
        <dbReference type="ARBA" id="ARBA00017294"/>
    </source>
</evidence>
<feature type="compositionally biased region" description="Basic and acidic residues" evidence="3">
    <location>
        <begin position="433"/>
        <end position="450"/>
    </location>
</feature>
<evidence type="ECO:0000256" key="3">
    <source>
        <dbReference type="SAM" id="MobiDB-lite"/>
    </source>
</evidence>
<evidence type="ECO:0000313" key="6">
    <source>
        <dbReference type="RefSeq" id="XP_003747033.2"/>
    </source>
</evidence>
<feature type="compositionally biased region" description="Basic and acidic residues" evidence="3">
    <location>
        <begin position="812"/>
        <end position="822"/>
    </location>
</feature>
<feature type="compositionally biased region" description="Acidic residues" evidence="3">
    <location>
        <begin position="49"/>
        <end position="59"/>
    </location>
</feature>
<feature type="compositionally biased region" description="Basic and acidic residues" evidence="3">
    <location>
        <begin position="102"/>
        <end position="119"/>
    </location>
</feature>
<name>A0AAJ6W0A9_9ACAR</name>
<feature type="compositionally biased region" description="Basic and acidic residues" evidence="3">
    <location>
        <begin position="484"/>
        <end position="505"/>
    </location>
</feature>
<evidence type="ECO:0000256" key="1">
    <source>
        <dbReference type="ARBA" id="ARBA00007473"/>
    </source>
</evidence>
<dbReference type="AlphaFoldDB" id="A0AAJ6W0A9"/>
<dbReference type="PANTHER" id="PTHR14490">
    <property type="entry name" value="ZINC FINGER, ZZ TYPE"/>
    <property type="match status" value="1"/>
</dbReference>
<accession>A0AAJ6W0A9</accession>
<feature type="region of interest" description="Disordered" evidence="3">
    <location>
        <begin position="313"/>
        <end position="332"/>
    </location>
</feature>
<feature type="compositionally biased region" description="Basic and acidic residues" evidence="3">
    <location>
        <begin position="191"/>
        <end position="205"/>
    </location>
</feature>
<feature type="compositionally biased region" description="Acidic residues" evidence="3">
    <location>
        <begin position="374"/>
        <end position="383"/>
    </location>
</feature>
<organism evidence="5 6">
    <name type="scientific">Galendromus occidentalis</name>
    <name type="common">western predatory mite</name>
    <dbReference type="NCBI Taxonomy" id="34638"/>
    <lineage>
        <taxon>Eukaryota</taxon>
        <taxon>Metazoa</taxon>
        <taxon>Ecdysozoa</taxon>
        <taxon>Arthropoda</taxon>
        <taxon>Chelicerata</taxon>
        <taxon>Arachnida</taxon>
        <taxon>Acari</taxon>
        <taxon>Parasitiformes</taxon>
        <taxon>Mesostigmata</taxon>
        <taxon>Gamasina</taxon>
        <taxon>Phytoseioidea</taxon>
        <taxon>Phytoseiidae</taxon>
        <taxon>Typhlodrominae</taxon>
        <taxon>Galendromus</taxon>
    </lineage>
</organism>
<gene>
    <name evidence="6" type="primary">LOC100906812</name>
</gene>
<dbReference type="GO" id="GO:0030686">
    <property type="term" value="C:90S preribosome"/>
    <property type="evidence" value="ECO:0007669"/>
    <property type="project" value="TreeGrafter"/>
</dbReference>
<dbReference type="InterPro" id="IPR024626">
    <property type="entry name" value="Kri1-like_C"/>
</dbReference>
<feature type="region of interest" description="Disordered" evidence="3">
    <location>
        <begin position="367"/>
        <end position="508"/>
    </location>
</feature>
<feature type="domain" description="Kri1-like C-terminal" evidence="4">
    <location>
        <begin position="555"/>
        <end position="641"/>
    </location>
</feature>
<dbReference type="InterPro" id="IPR018034">
    <property type="entry name" value="Kri1"/>
</dbReference>